<dbReference type="InterPro" id="IPR011538">
    <property type="entry name" value="Nuo51_FMN-bd"/>
</dbReference>
<name>A0ABQ6HJY0_9GAMM</name>
<evidence type="ECO:0000256" key="8">
    <source>
        <dbReference type="HAMAP-Rule" id="MF_00461"/>
    </source>
</evidence>
<dbReference type="SUPFAM" id="SSF46548">
    <property type="entry name" value="alpha-helical ferredoxin"/>
    <property type="match status" value="1"/>
</dbReference>
<dbReference type="PANTHER" id="PTHR43034">
    <property type="entry name" value="ION-TRANSLOCATING OXIDOREDUCTASE COMPLEX SUBUNIT C"/>
    <property type="match status" value="1"/>
</dbReference>
<keyword evidence="6 8" id="KW-0408">Iron</keyword>
<dbReference type="EMBL" id="BSSV01000010">
    <property type="protein sequence ID" value="GLX87317.1"/>
    <property type="molecule type" value="Genomic_DNA"/>
</dbReference>
<feature type="region of interest" description="Disordered" evidence="9">
    <location>
        <begin position="471"/>
        <end position="500"/>
    </location>
</feature>
<keyword evidence="7 8" id="KW-0411">Iron-sulfur</keyword>
<comment type="function">
    <text evidence="8">Part of a membrane-bound complex that couples electron transfer with translocation of ions across the membrane.</text>
</comment>
<keyword evidence="3 8" id="KW-0479">Metal-binding</keyword>
<proteinExistence type="inferred from homology"/>
<dbReference type="PANTHER" id="PTHR43034:SF2">
    <property type="entry name" value="ION-TRANSLOCATING OXIDOREDUCTASE COMPLEX SUBUNIT C"/>
    <property type="match status" value="1"/>
</dbReference>
<dbReference type="Gene3D" id="3.30.70.20">
    <property type="match status" value="1"/>
</dbReference>
<evidence type="ECO:0000256" key="3">
    <source>
        <dbReference type="ARBA" id="ARBA00022723"/>
    </source>
</evidence>
<feature type="compositionally biased region" description="Basic and acidic residues" evidence="9">
    <location>
        <begin position="711"/>
        <end position="738"/>
    </location>
</feature>
<keyword evidence="2 8" id="KW-0004">4Fe-4S</keyword>
<dbReference type="NCBIfam" id="NF003454">
    <property type="entry name" value="PRK05035.1"/>
    <property type="match status" value="1"/>
</dbReference>
<keyword evidence="12" id="KW-1185">Reference proteome</keyword>
<comment type="similarity">
    <text evidence="8">Belongs to the 4Fe4S bacterial-type ferredoxin family. RnfC subfamily.</text>
</comment>
<keyword evidence="8" id="KW-1278">Translocase</keyword>
<dbReference type="Pfam" id="PF13375">
    <property type="entry name" value="RnfC_N"/>
    <property type="match status" value="1"/>
</dbReference>
<gene>
    <name evidence="8" type="primary">rnfC</name>
    <name evidence="11" type="ORF">tloyanaT_35700</name>
</gene>
<evidence type="ECO:0000256" key="2">
    <source>
        <dbReference type="ARBA" id="ARBA00022485"/>
    </source>
</evidence>
<feature type="domain" description="4Fe-4S ferredoxin-type" evidence="10">
    <location>
        <begin position="407"/>
        <end position="436"/>
    </location>
</feature>
<evidence type="ECO:0000313" key="11">
    <source>
        <dbReference type="EMBL" id="GLX87317.1"/>
    </source>
</evidence>
<feature type="binding site" evidence="8">
    <location>
        <position position="380"/>
    </location>
    <ligand>
        <name>[4Fe-4S] cluster</name>
        <dbReference type="ChEBI" id="CHEBI:49883"/>
        <label>1</label>
    </ligand>
</feature>
<feature type="compositionally biased region" description="Basic and acidic residues" evidence="9">
    <location>
        <begin position="471"/>
        <end position="486"/>
    </location>
</feature>
<dbReference type="Proteomes" id="UP001157134">
    <property type="component" value="Unassembled WGS sequence"/>
</dbReference>
<comment type="cofactor">
    <cofactor evidence="8">
        <name>[4Fe-4S] cluster</name>
        <dbReference type="ChEBI" id="CHEBI:49883"/>
    </cofactor>
    <text evidence="8">Binds 2 [4Fe-4S] clusters per subunit.</text>
</comment>
<comment type="subunit">
    <text evidence="8">The complex is composed of six subunits: RnfA, RnfB, RnfC, RnfD, RnfE and RnfG.</text>
</comment>
<evidence type="ECO:0000313" key="12">
    <source>
        <dbReference type="Proteomes" id="UP001157134"/>
    </source>
</evidence>
<dbReference type="Pfam" id="PF01512">
    <property type="entry name" value="Complex1_51K"/>
    <property type="match status" value="1"/>
</dbReference>
<feature type="compositionally biased region" description="Polar residues" evidence="9">
    <location>
        <begin position="620"/>
        <end position="646"/>
    </location>
</feature>
<evidence type="ECO:0000256" key="1">
    <source>
        <dbReference type="ARBA" id="ARBA00022448"/>
    </source>
</evidence>
<evidence type="ECO:0000259" key="10">
    <source>
        <dbReference type="PROSITE" id="PS51379"/>
    </source>
</evidence>
<feature type="compositionally biased region" description="Polar residues" evidence="9">
    <location>
        <begin position="675"/>
        <end position="684"/>
    </location>
</feature>
<evidence type="ECO:0000256" key="7">
    <source>
        <dbReference type="ARBA" id="ARBA00023014"/>
    </source>
</evidence>
<comment type="subcellular location">
    <subcellularLocation>
        <location evidence="8">Cell inner membrane</location>
        <topology evidence="8">Peripheral membrane protein</topology>
    </subcellularLocation>
</comment>
<dbReference type="PROSITE" id="PS51379">
    <property type="entry name" value="4FE4S_FER_2"/>
    <property type="match status" value="2"/>
</dbReference>
<feature type="binding site" evidence="8">
    <location>
        <position position="426"/>
    </location>
    <ligand>
        <name>[4Fe-4S] cluster</name>
        <dbReference type="ChEBI" id="CHEBI:49883"/>
        <label>1</label>
    </ligand>
</feature>
<feature type="binding site" evidence="8">
    <location>
        <position position="383"/>
    </location>
    <ligand>
        <name>[4Fe-4S] cluster</name>
        <dbReference type="ChEBI" id="CHEBI:49883"/>
        <label>1</label>
    </ligand>
</feature>
<feature type="binding site" evidence="8">
    <location>
        <position position="416"/>
    </location>
    <ligand>
        <name>[4Fe-4S] cluster</name>
        <dbReference type="ChEBI" id="CHEBI:49883"/>
        <label>2</label>
    </ligand>
</feature>
<dbReference type="InterPro" id="IPR010208">
    <property type="entry name" value="Ion_transpt_RnfC/RsxC"/>
</dbReference>
<keyword evidence="1 8" id="KW-0813">Transport</keyword>
<keyword evidence="5 8" id="KW-0249">Electron transport</keyword>
<keyword evidence="8" id="KW-1003">Cell membrane</keyword>
<dbReference type="SUPFAM" id="SSF142019">
    <property type="entry name" value="Nqo1 FMN-binding domain-like"/>
    <property type="match status" value="1"/>
</dbReference>
<accession>A0ABQ6HJY0</accession>
<evidence type="ECO:0000256" key="4">
    <source>
        <dbReference type="ARBA" id="ARBA00022737"/>
    </source>
</evidence>
<dbReference type="Gene3D" id="3.40.50.11540">
    <property type="entry name" value="NADH-ubiquinone oxidoreductase 51kDa subunit"/>
    <property type="match status" value="1"/>
</dbReference>
<evidence type="ECO:0000256" key="6">
    <source>
        <dbReference type="ARBA" id="ARBA00023004"/>
    </source>
</evidence>
<feature type="binding site" evidence="8">
    <location>
        <position position="387"/>
    </location>
    <ligand>
        <name>[4Fe-4S] cluster</name>
        <dbReference type="ChEBI" id="CHEBI:49883"/>
        <label>2</label>
    </ligand>
</feature>
<feature type="binding site" evidence="8">
    <location>
        <position position="422"/>
    </location>
    <ligand>
        <name>[4Fe-4S] cluster</name>
        <dbReference type="ChEBI" id="CHEBI:49883"/>
        <label>2</label>
    </ligand>
</feature>
<dbReference type="InterPro" id="IPR017896">
    <property type="entry name" value="4Fe4S_Fe-S-bd"/>
</dbReference>
<feature type="compositionally biased region" description="Basic and acidic residues" evidence="9">
    <location>
        <begin position="556"/>
        <end position="566"/>
    </location>
</feature>
<dbReference type="PROSITE" id="PS00198">
    <property type="entry name" value="4FE4S_FER_1"/>
    <property type="match status" value="2"/>
</dbReference>
<evidence type="ECO:0000256" key="5">
    <source>
        <dbReference type="ARBA" id="ARBA00022982"/>
    </source>
</evidence>
<dbReference type="RefSeq" id="WP_284301277.1">
    <property type="nucleotide sequence ID" value="NZ_BSSV01000010.1"/>
</dbReference>
<dbReference type="EC" id="7.-.-.-" evidence="8"/>
<keyword evidence="4 8" id="KW-0677">Repeat</keyword>
<dbReference type="Pfam" id="PF12838">
    <property type="entry name" value="Fer4_7"/>
    <property type="match status" value="1"/>
</dbReference>
<dbReference type="InterPro" id="IPR026902">
    <property type="entry name" value="RnfC_N"/>
</dbReference>
<sequence length="773" mass="83906">MESIIERINNGKFWQFHGGVHPPEQKWLSNDKPIRPLDLPPMLCLPLQQHIGVAAKPIVAPGDYVLKGQPLTQNHNPMAVPVHAPTSGFIEKIERATIPHPSAMQEPCIFLKPDGKDQWIKREVCDDFYSLSREDIISKVANAGIAGMGGAGFPTHIKVNHKPVIDFLIINAVECEPYITSDDLLMREHGPSIIDGVKILDHLLLPEHILIGVEDNKPEAIKALETATQGYDKVKICVLPTKYPTGGEKQLIKALTGKEVPSGVIPAQMGIVMQNVGTCYAIADAVINDTPLIKRVVTVTGKSLDKPQNVWALLGTPVEFLLEQCGYQEDNNSMLIMGGPMMGFTMPSTQIPIIKTSNCILAPSNTEIPVASEEQECIRCGECAEVCPSQLLPQELQWSAKAKDYDQLKKLNLFDCIDCGACAFVCPSQIPLVQYYRVAKAEIRFQQVQEIKAEKAKSRFEARKARLEREKVAREEKHRKAAEARRAKMNANTEEATNAKSAVAAALARVKAKKAGETSDENAAAPKSEQKSAVAAAVARAKAKKQAQQAESATEVSDKDTDKSRVADAVARAKAKKQARAEQSVDQVEKESSPADDKKSRVAAAVAKAKAKKLAEKAQTESNPDVENTSTEVPSNSLDNATQKESSAQDDKKARVAAAIAKAKAKKLAEKEQSNEVTPQSTEASAEPAPTADDDKKARVAAAIAKAKAKKLAEKQETVKDEQTNLAPEKEVDAKPFEASEEDVTPAPVDDKKARIAAAIAKAKAKKQKAENK</sequence>
<dbReference type="HAMAP" id="MF_00461">
    <property type="entry name" value="RsxC_RnfC"/>
    <property type="match status" value="1"/>
</dbReference>
<feature type="region of interest" description="Disordered" evidence="9">
    <location>
        <begin position="545"/>
        <end position="751"/>
    </location>
</feature>
<comment type="caution">
    <text evidence="11">The sequence shown here is derived from an EMBL/GenBank/DDBJ whole genome shotgun (WGS) entry which is preliminary data.</text>
</comment>
<keyword evidence="8" id="KW-0997">Cell inner membrane</keyword>
<dbReference type="InterPro" id="IPR019554">
    <property type="entry name" value="Soluble_ligand-bd"/>
</dbReference>
<feature type="domain" description="4Fe-4S ferredoxin-type" evidence="10">
    <location>
        <begin position="367"/>
        <end position="397"/>
    </location>
</feature>
<reference evidence="11 12" key="1">
    <citation type="submission" date="2023-03" db="EMBL/GenBank/DDBJ databases">
        <title>Thalassotalea loyana LMG 22536T draft genome sequence.</title>
        <authorList>
            <person name="Sawabe T."/>
        </authorList>
    </citation>
    <scope>NUCLEOTIDE SEQUENCE [LARGE SCALE GENOMIC DNA]</scope>
    <source>
        <strain evidence="11 12">LMG 22536</strain>
    </source>
</reference>
<dbReference type="NCBIfam" id="TIGR01945">
    <property type="entry name" value="rnfC"/>
    <property type="match status" value="1"/>
</dbReference>
<feature type="compositionally biased region" description="Basic and acidic residues" evidence="9">
    <location>
        <begin position="587"/>
        <end position="600"/>
    </location>
</feature>
<dbReference type="InterPro" id="IPR037225">
    <property type="entry name" value="Nuo51_FMN-bd_sf"/>
</dbReference>
<feature type="binding site" evidence="8">
    <location>
        <position position="419"/>
    </location>
    <ligand>
        <name>[4Fe-4S] cluster</name>
        <dbReference type="ChEBI" id="CHEBI:49883"/>
        <label>2</label>
    </ligand>
</feature>
<dbReference type="InterPro" id="IPR017900">
    <property type="entry name" value="4Fe4S_Fe_S_CS"/>
</dbReference>
<dbReference type="Pfam" id="PF10531">
    <property type="entry name" value="SLBB"/>
    <property type="match status" value="1"/>
</dbReference>
<feature type="binding site" evidence="8">
    <location>
        <position position="377"/>
    </location>
    <ligand>
        <name>[4Fe-4S] cluster</name>
        <dbReference type="ChEBI" id="CHEBI:49883"/>
        <label>1</label>
    </ligand>
</feature>
<organism evidence="11 12">
    <name type="scientific">Thalassotalea loyana</name>
    <dbReference type="NCBI Taxonomy" id="280483"/>
    <lineage>
        <taxon>Bacteria</taxon>
        <taxon>Pseudomonadati</taxon>
        <taxon>Pseudomonadota</taxon>
        <taxon>Gammaproteobacteria</taxon>
        <taxon>Alteromonadales</taxon>
        <taxon>Colwelliaceae</taxon>
        <taxon>Thalassotalea</taxon>
    </lineage>
</organism>
<evidence type="ECO:0000256" key="9">
    <source>
        <dbReference type="SAM" id="MobiDB-lite"/>
    </source>
</evidence>
<protein>
    <recommendedName>
        <fullName evidence="8">Ion-translocating oxidoreductase complex subunit C</fullName>
        <ecNumber evidence="8">7.-.-.-</ecNumber>
    </recommendedName>
    <alternativeName>
        <fullName evidence="8">Rnf electron transport complex subunit C</fullName>
    </alternativeName>
</protein>
<keyword evidence="8" id="KW-0472">Membrane</keyword>